<proteinExistence type="predicted"/>
<dbReference type="EMBL" id="CP003746">
    <property type="protein sequence ID" value="AFV00731.2"/>
    <property type="molecule type" value="Genomic_DNA"/>
</dbReference>
<dbReference type="Proteomes" id="UP000000466">
    <property type="component" value="Chromosome"/>
</dbReference>
<accession>K4KR46</accession>
<sequence length="231" mass="24641">MSELSWDCAINATALDQYLRQIPSRPQGRYGFWLLGVVVVLACLVFIQVPDYAGGRVAAQPLALVLVQPAPPTEPSRPLNPIPPPAVAPSVPSVPETPTSAETEVPPVLNPAAAVPALSLSETRARLMQDYQRELQDTTIELTGNGATVMDSGLRQKLNAIAAAPMRSTETVSTLPDAMGQTQVEFGDHCFVTSELDNQAMRGMKNWWVGLCGKAAKSEISLEGIKVLGAP</sequence>
<name>K4KR46_SIMAS</name>
<feature type="compositionally biased region" description="Pro residues" evidence="1">
    <location>
        <begin position="73"/>
        <end position="87"/>
    </location>
</feature>
<evidence type="ECO:0000256" key="1">
    <source>
        <dbReference type="SAM" id="MobiDB-lite"/>
    </source>
</evidence>
<keyword evidence="2" id="KW-0812">Transmembrane</keyword>
<dbReference type="STRING" id="1117647.M5M_18010"/>
<keyword evidence="4" id="KW-1185">Reference proteome</keyword>
<dbReference type="KEGG" id="saga:M5M_18010"/>
<keyword evidence="2" id="KW-1133">Transmembrane helix</keyword>
<keyword evidence="2" id="KW-0472">Membrane</keyword>
<dbReference type="HOGENOM" id="CLU_1199127_0_0_6"/>
<dbReference type="RefSeq" id="WP_016389909.1">
    <property type="nucleotide sequence ID" value="NC_018868.3"/>
</dbReference>
<protein>
    <submittedName>
        <fullName evidence="3">Uncharacterized protein</fullName>
    </submittedName>
</protein>
<feature type="compositionally biased region" description="Low complexity" evidence="1">
    <location>
        <begin position="88"/>
        <end position="104"/>
    </location>
</feature>
<gene>
    <name evidence="3" type="ordered locus">M5M_18010</name>
</gene>
<feature type="region of interest" description="Disordered" evidence="1">
    <location>
        <begin position="73"/>
        <end position="104"/>
    </location>
</feature>
<feature type="transmembrane region" description="Helical" evidence="2">
    <location>
        <begin position="30"/>
        <end position="49"/>
    </location>
</feature>
<dbReference type="AlphaFoldDB" id="K4KR46"/>
<organism evidence="3 4">
    <name type="scientific">Simiduia agarivorans (strain DSM 21679 / JCM 13881 / BCRC 17597 / SA1)</name>
    <dbReference type="NCBI Taxonomy" id="1117647"/>
    <lineage>
        <taxon>Bacteria</taxon>
        <taxon>Pseudomonadati</taxon>
        <taxon>Pseudomonadota</taxon>
        <taxon>Gammaproteobacteria</taxon>
        <taxon>Cellvibrionales</taxon>
        <taxon>Cellvibrionaceae</taxon>
        <taxon>Simiduia</taxon>
    </lineage>
</organism>
<evidence type="ECO:0000313" key="3">
    <source>
        <dbReference type="EMBL" id="AFV00731.2"/>
    </source>
</evidence>
<evidence type="ECO:0000256" key="2">
    <source>
        <dbReference type="SAM" id="Phobius"/>
    </source>
</evidence>
<reference evidence="3 4" key="1">
    <citation type="journal article" date="2013" name="Genome Announc.">
        <title>Complete genome sequence of Simiduia agarivorans SA1(T), a marine bacterium able to degrade a variety of polysaccharides.</title>
        <authorList>
            <person name="Lin S.Y."/>
            <person name="Shieh W.Y."/>
            <person name="Chen J.S."/>
            <person name="Tang S.L."/>
        </authorList>
    </citation>
    <scope>NUCLEOTIDE SEQUENCE [LARGE SCALE GENOMIC DNA]</scope>
    <source>
        <strain evidence="4">DSM 21679 / JCM 13881 / BCRC 17597 / SA1</strain>
    </source>
</reference>
<evidence type="ECO:0000313" key="4">
    <source>
        <dbReference type="Proteomes" id="UP000000466"/>
    </source>
</evidence>